<evidence type="ECO:0000313" key="2">
    <source>
        <dbReference type="Proteomes" id="UP001642260"/>
    </source>
</evidence>
<evidence type="ECO:0000313" key="1">
    <source>
        <dbReference type="EMBL" id="CAH8341042.1"/>
    </source>
</evidence>
<protein>
    <submittedName>
        <fullName evidence="1">Uncharacterized protein</fullName>
    </submittedName>
</protein>
<keyword evidence="2" id="KW-1185">Reference proteome</keyword>
<name>A0ABC8JUS9_ERUVS</name>
<organism evidence="1 2">
    <name type="scientific">Eruca vesicaria subsp. sativa</name>
    <name type="common">Garden rocket</name>
    <name type="synonym">Eruca sativa</name>
    <dbReference type="NCBI Taxonomy" id="29727"/>
    <lineage>
        <taxon>Eukaryota</taxon>
        <taxon>Viridiplantae</taxon>
        <taxon>Streptophyta</taxon>
        <taxon>Embryophyta</taxon>
        <taxon>Tracheophyta</taxon>
        <taxon>Spermatophyta</taxon>
        <taxon>Magnoliopsida</taxon>
        <taxon>eudicotyledons</taxon>
        <taxon>Gunneridae</taxon>
        <taxon>Pentapetalae</taxon>
        <taxon>rosids</taxon>
        <taxon>malvids</taxon>
        <taxon>Brassicales</taxon>
        <taxon>Brassicaceae</taxon>
        <taxon>Brassiceae</taxon>
        <taxon>Eruca</taxon>
    </lineage>
</organism>
<proteinExistence type="predicted"/>
<accession>A0ABC8JUS9</accession>
<dbReference type="Proteomes" id="UP001642260">
    <property type="component" value="Unassembled WGS sequence"/>
</dbReference>
<gene>
    <name evidence="1" type="ORF">ERUC_LOCUS15541</name>
</gene>
<reference evidence="1 2" key="1">
    <citation type="submission" date="2022-03" db="EMBL/GenBank/DDBJ databases">
        <authorList>
            <person name="Macdonald S."/>
            <person name="Ahmed S."/>
            <person name="Newling K."/>
        </authorList>
    </citation>
    <scope>NUCLEOTIDE SEQUENCE [LARGE SCALE GENOMIC DNA]</scope>
</reference>
<dbReference type="EMBL" id="CAKOAT010145154">
    <property type="protein sequence ID" value="CAH8341042.1"/>
    <property type="molecule type" value="Genomic_DNA"/>
</dbReference>
<comment type="caution">
    <text evidence="1">The sequence shown here is derived from an EMBL/GenBank/DDBJ whole genome shotgun (WGS) entry which is preliminary data.</text>
</comment>
<dbReference type="AlphaFoldDB" id="A0ABC8JUS9"/>
<sequence>MRFFNHGEDGFDWEDLCDSYESNHRGVGSRQDFRWIGIKGIVGKVAFGTTMEIFLGISQSDGFHLLWKGRFSRSFFFISWRSGVKGMRMLQGLDKESGIIWSFQWDTEASARFSCGFWGEWGDLGITQFLRFI</sequence>